<evidence type="ECO:0000256" key="2">
    <source>
        <dbReference type="ARBA" id="ARBA00022692"/>
    </source>
</evidence>
<dbReference type="AlphaFoldDB" id="A0A4V6P6P2"/>
<keyword evidence="8" id="KW-1185">Reference proteome</keyword>
<comment type="caution">
    <text evidence="7">The sequence shown here is derived from an EMBL/GenBank/DDBJ whole genome shotgun (WGS) entry which is preliminary data.</text>
</comment>
<feature type="transmembrane region" description="Helical" evidence="5">
    <location>
        <begin position="94"/>
        <end position="115"/>
    </location>
</feature>
<feature type="transmembrane region" description="Helical" evidence="5">
    <location>
        <begin position="21"/>
        <end position="38"/>
    </location>
</feature>
<dbReference type="Pfam" id="PF12698">
    <property type="entry name" value="ABC2_membrane_3"/>
    <property type="match status" value="1"/>
</dbReference>
<keyword evidence="3 5" id="KW-1133">Transmembrane helix</keyword>
<name>A0A4V6P6P2_9FIRM</name>
<proteinExistence type="predicted"/>
<organism evidence="7 8">
    <name type="scientific">Extibacter muris</name>
    <dbReference type="NCBI Taxonomy" id="1796622"/>
    <lineage>
        <taxon>Bacteria</taxon>
        <taxon>Bacillati</taxon>
        <taxon>Bacillota</taxon>
        <taxon>Clostridia</taxon>
        <taxon>Lachnospirales</taxon>
        <taxon>Lachnospiraceae</taxon>
        <taxon>Extibacter</taxon>
    </lineage>
</organism>
<keyword evidence="4 5" id="KW-0472">Membrane</keyword>
<dbReference type="Proteomes" id="UP000295710">
    <property type="component" value="Unassembled WGS sequence"/>
</dbReference>
<evidence type="ECO:0000256" key="1">
    <source>
        <dbReference type="ARBA" id="ARBA00004141"/>
    </source>
</evidence>
<gene>
    <name evidence="7" type="ORF">E1963_18525</name>
</gene>
<evidence type="ECO:0000256" key="4">
    <source>
        <dbReference type="ARBA" id="ARBA00023136"/>
    </source>
</evidence>
<comment type="subcellular location">
    <subcellularLocation>
        <location evidence="1">Membrane</location>
        <topology evidence="1">Multi-pass membrane protein</topology>
    </subcellularLocation>
</comment>
<evidence type="ECO:0000256" key="5">
    <source>
        <dbReference type="SAM" id="Phobius"/>
    </source>
</evidence>
<reference evidence="7 8" key="1">
    <citation type="journal article" date="2016" name="Nat. Microbiol.">
        <title>The Mouse Intestinal Bacterial Collection (miBC) provides host-specific insight into cultured diversity and functional potential of the gut microbiota.</title>
        <authorList>
            <person name="Lagkouvardos I."/>
            <person name="Pukall R."/>
            <person name="Abt B."/>
            <person name="Foesel B.U."/>
            <person name="Meier-Kolthoff J.P."/>
            <person name="Kumar N."/>
            <person name="Bresciani A."/>
            <person name="Martinez I."/>
            <person name="Just S."/>
            <person name="Ziegler C."/>
            <person name="Brugiroux S."/>
            <person name="Garzetti D."/>
            <person name="Wenning M."/>
            <person name="Bui T.P."/>
            <person name="Wang J."/>
            <person name="Hugenholtz F."/>
            <person name="Plugge C.M."/>
            <person name="Peterson D.A."/>
            <person name="Hornef M.W."/>
            <person name="Baines J.F."/>
            <person name="Smidt H."/>
            <person name="Walter J."/>
            <person name="Kristiansen K."/>
            <person name="Nielsen H.B."/>
            <person name="Haller D."/>
            <person name="Overmann J."/>
            <person name="Stecher B."/>
            <person name="Clavel T."/>
        </authorList>
    </citation>
    <scope>NUCLEOTIDE SEQUENCE [LARGE SCALE GENOMIC DNA]</scope>
    <source>
        <strain evidence="7 8">DSM 28560</strain>
    </source>
</reference>
<keyword evidence="2 5" id="KW-0812">Transmembrane</keyword>
<evidence type="ECO:0000313" key="7">
    <source>
        <dbReference type="EMBL" id="TDA20180.1"/>
    </source>
</evidence>
<feature type="transmembrane region" description="Helical" evidence="5">
    <location>
        <begin position="208"/>
        <end position="226"/>
    </location>
</feature>
<evidence type="ECO:0000256" key="3">
    <source>
        <dbReference type="ARBA" id="ARBA00022989"/>
    </source>
</evidence>
<feature type="transmembrane region" description="Helical" evidence="5">
    <location>
        <begin position="50"/>
        <end position="73"/>
    </location>
</feature>
<feature type="domain" description="ABC-2 type transporter transmembrane" evidence="6">
    <location>
        <begin position="23"/>
        <end position="195"/>
    </location>
</feature>
<accession>A0A4V6P6P2</accession>
<feature type="transmembrane region" description="Helical" evidence="5">
    <location>
        <begin position="156"/>
        <end position="175"/>
    </location>
</feature>
<dbReference type="GO" id="GO:0016020">
    <property type="term" value="C:membrane"/>
    <property type="evidence" value="ECO:0007669"/>
    <property type="project" value="UniProtKB-SubCell"/>
</dbReference>
<protein>
    <submittedName>
        <fullName evidence="7">ABC transporter permease</fullName>
    </submittedName>
</protein>
<evidence type="ECO:0000259" key="6">
    <source>
        <dbReference type="Pfam" id="PF12698"/>
    </source>
</evidence>
<feature type="transmembrane region" description="Helical" evidence="5">
    <location>
        <begin position="127"/>
        <end position="149"/>
    </location>
</feature>
<dbReference type="EMBL" id="SMMX01000029">
    <property type="protein sequence ID" value="TDA20180.1"/>
    <property type="molecule type" value="Genomic_DNA"/>
</dbReference>
<dbReference type="InterPro" id="IPR013525">
    <property type="entry name" value="ABC2_TM"/>
</dbReference>
<dbReference type="RefSeq" id="WP_132281355.1">
    <property type="nucleotide sequence ID" value="NZ_JAOBST010000061.1"/>
</dbReference>
<sequence>MRGKRIYAVWKKQMKDTLKNKAVLLQFVMFPVLSIIMQNSMKIDGMPGRYFVILFATMYVGMAPLTAVASIISEEKEKNTLRELLMANVKAGEYLLGIGLGIFVCCMAGSVVFALAGKYTGLDMAEFLLVMAAGIVISLLLGAVIGISCRNQVTEVSVSVPVMLVFSFLPMLASFNEKIGAVSKYAFSQQISNYMSAVGDPAAKGGNLAVILCNAGIFAVLFGLVFRKCRLV</sequence>
<evidence type="ECO:0000313" key="8">
    <source>
        <dbReference type="Proteomes" id="UP000295710"/>
    </source>
</evidence>
<dbReference type="GO" id="GO:0140359">
    <property type="term" value="F:ABC-type transporter activity"/>
    <property type="evidence" value="ECO:0007669"/>
    <property type="project" value="InterPro"/>
</dbReference>